<dbReference type="Ensembl" id="ENSPEMT00000009732.2">
    <property type="protein sequence ID" value="ENSPEMP00000005656.2"/>
    <property type="gene ID" value="ENSPEMG00000008081.2"/>
</dbReference>
<keyword evidence="5" id="KW-1133">Transmembrane helix</keyword>
<dbReference type="Proteomes" id="UP000694547">
    <property type="component" value="Chromosome 3"/>
</dbReference>
<proteinExistence type="inferred from homology"/>
<keyword evidence="5" id="KW-0812">Transmembrane</keyword>
<dbReference type="InterPro" id="IPR027417">
    <property type="entry name" value="P-loop_NTPase"/>
</dbReference>
<dbReference type="GO" id="GO:0005525">
    <property type="term" value="F:GTP binding"/>
    <property type="evidence" value="ECO:0007669"/>
    <property type="project" value="UniProtKB-KW"/>
</dbReference>
<keyword evidence="2" id="KW-0547">Nucleotide-binding</keyword>
<name>A0A8C8TBM9_PERMB</name>
<feature type="transmembrane region" description="Helical" evidence="5">
    <location>
        <begin position="290"/>
        <end position="308"/>
    </location>
</feature>
<dbReference type="AlphaFoldDB" id="A0A8C8TBM9"/>
<dbReference type="RefSeq" id="XP_015844365.2">
    <property type="nucleotide sequence ID" value="XM_015988879.2"/>
</dbReference>
<evidence type="ECO:0000259" key="6">
    <source>
        <dbReference type="PROSITE" id="PS51720"/>
    </source>
</evidence>
<dbReference type="SUPFAM" id="SSF52540">
    <property type="entry name" value="P-loop containing nucleoside triphosphate hydrolases"/>
    <property type="match status" value="1"/>
</dbReference>
<dbReference type="FunFam" id="3.40.50.300:FF:000366">
    <property type="entry name" value="GTPase, IMAP family member 2"/>
    <property type="match status" value="1"/>
</dbReference>
<dbReference type="InterPro" id="IPR045058">
    <property type="entry name" value="GIMA/IAN/Toc"/>
</dbReference>
<comment type="similarity">
    <text evidence="1">Belongs to the TRAFAC class TrmE-Era-EngA-EngB-Septin-like GTPase superfamily. AIG1/Toc34/Toc159-like paraseptin GTPase family. IAN subfamily.</text>
</comment>
<keyword evidence="3" id="KW-0342">GTP-binding</keyword>
<dbReference type="PANTHER" id="PTHR10903">
    <property type="entry name" value="GTPASE, IMAP FAMILY MEMBER-RELATED"/>
    <property type="match status" value="1"/>
</dbReference>
<dbReference type="PROSITE" id="PS51720">
    <property type="entry name" value="G_AIG1"/>
    <property type="match status" value="1"/>
</dbReference>
<dbReference type="RefSeq" id="XP_042129134.1">
    <property type="nucleotide sequence ID" value="XM_042273200.1"/>
</dbReference>
<evidence type="ECO:0000256" key="3">
    <source>
        <dbReference type="ARBA" id="ARBA00023134"/>
    </source>
</evidence>
<reference evidence="7 8" key="1">
    <citation type="submission" date="2018-10" db="EMBL/GenBank/DDBJ databases">
        <title>Improved assembly of the deer mouse Peromyscus maniculatus genome.</title>
        <authorList>
            <person name="Lassance J.-M."/>
            <person name="Hoekstra H.E."/>
        </authorList>
    </citation>
    <scope>NUCLEOTIDE SEQUENCE [LARGE SCALE GENOMIC DNA]</scope>
</reference>
<dbReference type="InterPro" id="IPR006703">
    <property type="entry name" value="G_AIG1"/>
</dbReference>
<dbReference type="CDD" id="cd01852">
    <property type="entry name" value="AIG1"/>
    <property type="match status" value="1"/>
</dbReference>
<protein>
    <submittedName>
        <fullName evidence="7">GTPase, IMAP family member 1</fullName>
    </submittedName>
</protein>
<evidence type="ECO:0000256" key="4">
    <source>
        <dbReference type="SAM" id="MobiDB-lite"/>
    </source>
</evidence>
<feature type="domain" description="AIG1-type G" evidence="6">
    <location>
        <begin position="38"/>
        <end position="242"/>
    </location>
</feature>
<evidence type="ECO:0000256" key="1">
    <source>
        <dbReference type="ARBA" id="ARBA00008535"/>
    </source>
</evidence>
<evidence type="ECO:0000313" key="8">
    <source>
        <dbReference type="Proteomes" id="UP000694547"/>
    </source>
</evidence>
<reference evidence="7" key="3">
    <citation type="submission" date="2025-09" db="UniProtKB">
        <authorList>
            <consortium name="Ensembl"/>
        </authorList>
    </citation>
    <scope>IDENTIFICATION</scope>
</reference>
<keyword evidence="5" id="KW-0472">Membrane</keyword>
<dbReference type="GeneTree" id="ENSGT00940000161272"/>
<sequence>MDEEIGTESPLRRVGGRKMAREEESAYGSEEDSRAPQVPLLRLILVGRTGTGKSATGNSILGQGYFLSKLGAVPVTKACSWASRKWAKWHVEVVDTPDIFSSEVSQTDPACMETARCFLLSSPGPHVLLLVTQLGRFTAQDSQALAGVKRVFGEKVMARTVVVFTRKEDLAGEPLQDYVRFTNNRALRELVAECGGRVCALNNRATSQEREEQAEQLLGLVAGLVREHGGAYYTNEVYDLVRTLRGADPQDQLTKVAEMVAARMRRPLPTRLLTGLWKWMIPHWPSRRRGMIIFLGVAIVICVLYHRMMHQAIWDQDSR</sequence>
<gene>
    <name evidence="7" type="primary">LOC102919659</name>
</gene>
<reference evidence="7" key="2">
    <citation type="submission" date="2025-08" db="UniProtKB">
        <authorList>
            <consortium name="Ensembl"/>
        </authorList>
    </citation>
    <scope>IDENTIFICATION</scope>
</reference>
<accession>A0A8C8TBM9</accession>
<dbReference type="GO" id="GO:0005783">
    <property type="term" value="C:endoplasmic reticulum"/>
    <property type="evidence" value="ECO:0007669"/>
    <property type="project" value="Ensembl"/>
</dbReference>
<dbReference type="Gene3D" id="3.40.50.300">
    <property type="entry name" value="P-loop containing nucleotide triphosphate hydrolases"/>
    <property type="match status" value="1"/>
</dbReference>
<dbReference type="OrthoDB" id="8954335at2759"/>
<keyword evidence="8" id="KW-1185">Reference proteome</keyword>
<feature type="region of interest" description="Disordered" evidence="4">
    <location>
        <begin position="1"/>
        <end position="34"/>
    </location>
</feature>
<dbReference type="Pfam" id="PF04548">
    <property type="entry name" value="AIG1"/>
    <property type="match status" value="1"/>
</dbReference>
<organism evidence="7 8">
    <name type="scientific">Peromyscus maniculatus bairdii</name>
    <name type="common">Prairie deer mouse</name>
    <dbReference type="NCBI Taxonomy" id="230844"/>
    <lineage>
        <taxon>Eukaryota</taxon>
        <taxon>Metazoa</taxon>
        <taxon>Chordata</taxon>
        <taxon>Craniata</taxon>
        <taxon>Vertebrata</taxon>
        <taxon>Euteleostomi</taxon>
        <taxon>Mammalia</taxon>
        <taxon>Eutheria</taxon>
        <taxon>Euarchontoglires</taxon>
        <taxon>Glires</taxon>
        <taxon>Rodentia</taxon>
        <taxon>Myomorpha</taxon>
        <taxon>Muroidea</taxon>
        <taxon>Cricetidae</taxon>
        <taxon>Neotominae</taxon>
        <taxon>Peromyscus</taxon>
    </lineage>
</organism>
<evidence type="ECO:0000256" key="2">
    <source>
        <dbReference type="ARBA" id="ARBA00022741"/>
    </source>
</evidence>
<evidence type="ECO:0000313" key="7">
    <source>
        <dbReference type="Ensembl" id="ENSPEMP00000005656.2"/>
    </source>
</evidence>
<evidence type="ECO:0000256" key="5">
    <source>
        <dbReference type="SAM" id="Phobius"/>
    </source>
</evidence>
<dbReference type="PANTHER" id="PTHR10903:SF74">
    <property type="entry name" value="GTPASE IMAP FAMILY MEMBER 1"/>
    <property type="match status" value="1"/>
</dbReference>